<dbReference type="PANTHER" id="PTHR21422">
    <property type="entry name" value="RAB3 GTPASE-ACTIVATING PROTEIN CATALYTIC SUBUNIT"/>
    <property type="match status" value="1"/>
</dbReference>
<evidence type="ECO:0000256" key="3">
    <source>
        <dbReference type="ARBA" id="ARBA00015817"/>
    </source>
</evidence>
<dbReference type="GeneID" id="8861278"/>
<dbReference type="GO" id="GO:0005096">
    <property type="term" value="F:GTPase activator activity"/>
    <property type="evidence" value="ECO:0007669"/>
    <property type="project" value="UniProtKB-KW"/>
</dbReference>
<dbReference type="EMBL" id="GG738856">
    <property type="protein sequence ID" value="EFC46966.1"/>
    <property type="molecule type" value="Genomic_DNA"/>
</dbReference>
<evidence type="ECO:0000256" key="1">
    <source>
        <dbReference type="ARBA" id="ARBA00004496"/>
    </source>
</evidence>
<proteinExistence type="inferred from homology"/>
<dbReference type="Pfam" id="PF13890">
    <property type="entry name" value="Rab3-GTPase_cat"/>
    <property type="match status" value="1"/>
</dbReference>
<protein>
    <recommendedName>
        <fullName evidence="3">Rab3 GTPase-activating protein catalytic subunit</fullName>
    </recommendedName>
</protein>
<feature type="compositionally biased region" description="Low complexity" evidence="6">
    <location>
        <begin position="189"/>
        <end position="212"/>
    </location>
</feature>
<accession>D2V817</accession>
<reference evidence="8 9" key="1">
    <citation type="journal article" date="2010" name="Cell">
        <title>The genome of Naegleria gruberi illuminates early eukaryotic versatility.</title>
        <authorList>
            <person name="Fritz-Laylin L.K."/>
            <person name="Prochnik S.E."/>
            <person name="Ginger M.L."/>
            <person name="Dacks J.B."/>
            <person name="Carpenter M.L."/>
            <person name="Field M.C."/>
            <person name="Kuo A."/>
            <person name="Paredez A."/>
            <person name="Chapman J."/>
            <person name="Pham J."/>
            <person name="Shu S."/>
            <person name="Neupane R."/>
            <person name="Cipriano M."/>
            <person name="Mancuso J."/>
            <person name="Tu H."/>
            <person name="Salamov A."/>
            <person name="Lindquist E."/>
            <person name="Shapiro H."/>
            <person name="Lucas S."/>
            <person name="Grigoriev I.V."/>
            <person name="Cande W.Z."/>
            <person name="Fulton C."/>
            <person name="Rokhsar D.S."/>
            <person name="Dawson S.C."/>
        </authorList>
    </citation>
    <scope>NUCLEOTIDE SEQUENCE [LARGE SCALE GENOMIC DNA]</scope>
    <source>
        <strain evidence="8 9">NEG-M</strain>
    </source>
</reference>
<evidence type="ECO:0000256" key="4">
    <source>
        <dbReference type="ARBA" id="ARBA00022468"/>
    </source>
</evidence>
<dbReference type="AlphaFoldDB" id="D2V817"/>
<dbReference type="KEGG" id="ngr:NAEGRDRAFT_64996"/>
<gene>
    <name evidence="8" type="ORF">NAEGRDRAFT_64996</name>
</gene>
<dbReference type="InterPro" id="IPR026147">
    <property type="entry name" value="Rab3GAP1_conserved"/>
</dbReference>
<evidence type="ECO:0000313" key="9">
    <source>
        <dbReference type="Proteomes" id="UP000006671"/>
    </source>
</evidence>
<dbReference type="InParanoid" id="D2V817"/>
<organism evidence="9">
    <name type="scientific">Naegleria gruberi</name>
    <name type="common">Amoeba</name>
    <dbReference type="NCBI Taxonomy" id="5762"/>
    <lineage>
        <taxon>Eukaryota</taxon>
        <taxon>Discoba</taxon>
        <taxon>Heterolobosea</taxon>
        <taxon>Tetramitia</taxon>
        <taxon>Eutetramitia</taxon>
        <taxon>Vahlkampfiidae</taxon>
        <taxon>Naegleria</taxon>
    </lineage>
</organism>
<evidence type="ECO:0000313" key="8">
    <source>
        <dbReference type="EMBL" id="EFC46966.1"/>
    </source>
</evidence>
<feature type="domain" description="Rab3GAP catalytic subunit conserved" evidence="7">
    <location>
        <begin position="371"/>
        <end position="494"/>
    </location>
</feature>
<dbReference type="OrthoDB" id="17346at2759"/>
<evidence type="ECO:0000256" key="6">
    <source>
        <dbReference type="SAM" id="MobiDB-lite"/>
    </source>
</evidence>
<comment type="similarity">
    <text evidence="2">Belongs to the Rab3-GAP catalytic subunit family.</text>
</comment>
<feature type="region of interest" description="Disordered" evidence="6">
    <location>
        <begin position="20"/>
        <end position="43"/>
    </location>
</feature>
<sequence>MDFESSQHLNIHSSEEDLSLISESSGNNNNNNNISSNSSSSSGTISNISSTSDIIGSITSSKTTDNEVFEIRDFSTLSSWEKLIDKFEQLILAWFNRFSNFQFTPTETFFYKSHIIQFNGTKYLFSYYNFNQSSLSEEEHDHQIEKDFLHRSHHLTRWFGVKEFFIISLYNNNNNNKPSSLSPFHSYHHSNNNNNSSNNNSNNSSHNNSNNISIQSSTSLSSALSVSLSNLNKNEISYFILLNNECLNYNGRLNSKNNQVTKYKSESLYEKQLNSSYITSSLMKLSGMIDLFCINLGKHIRITNELTIKSRYTFILPYLNNEQVEEEEEWKDSGFEILSDHESVDLDEEYFEIENDENLELKENIIKIIEISPGKEIKIPKTQNPPQNTEDVIEEEREILSNMISSDQRIRFQCEGLISDMQAFKFVNPGCEFSDFLLWYSPKDVKDENLSSRMKMNENIWKKFWEESKPLPISKQKQIFDHKLQAEKIIHQIETMDFDIILQQLMICTLTGHYYMLKEWWIDLIMDSTDIFSNEFKQVDKKLDLNLPLIRIVESKFLKTKEDLKLLSNNRLQDNNVILQCVENIQDLELSISIILSIISKISIQGRKSFMEIYNSSQFLLISLENLLINSQDYIQFNNTNNNNTNNTDTNNANNNNNENINESICEFINDQLDSNSNNNNNNNNIERVSEFILRCTAQRPYLISEPTQQLMYALISRDEIRVSTALTEKVPW</sequence>
<evidence type="ECO:0000259" key="7">
    <source>
        <dbReference type="Pfam" id="PF13890"/>
    </source>
</evidence>
<feature type="region of interest" description="Disordered" evidence="6">
    <location>
        <begin position="180"/>
        <end position="212"/>
    </location>
</feature>
<comment type="subcellular location">
    <subcellularLocation>
        <location evidence="1">Cytoplasm</location>
    </subcellularLocation>
</comment>
<evidence type="ECO:0000256" key="5">
    <source>
        <dbReference type="ARBA" id="ARBA00022490"/>
    </source>
</evidence>
<dbReference type="GO" id="GO:0005737">
    <property type="term" value="C:cytoplasm"/>
    <property type="evidence" value="ECO:0007669"/>
    <property type="project" value="UniProtKB-SubCell"/>
</dbReference>
<dbReference type="VEuPathDB" id="AmoebaDB:NAEGRDRAFT_64996"/>
<keyword evidence="9" id="KW-1185">Reference proteome</keyword>
<dbReference type="Proteomes" id="UP000006671">
    <property type="component" value="Unassembled WGS sequence"/>
</dbReference>
<dbReference type="STRING" id="5762.D2V817"/>
<dbReference type="eggNOG" id="KOG2390">
    <property type="taxonomic scope" value="Eukaryota"/>
</dbReference>
<dbReference type="InterPro" id="IPR045700">
    <property type="entry name" value="Rab3GAP1"/>
</dbReference>
<dbReference type="PANTHER" id="PTHR21422:SF9">
    <property type="entry name" value="RAB3 GTPASE-ACTIVATING PROTEIN CATALYTIC SUBUNIT"/>
    <property type="match status" value="1"/>
</dbReference>
<dbReference type="RefSeq" id="XP_002679710.1">
    <property type="nucleotide sequence ID" value="XM_002679664.1"/>
</dbReference>
<evidence type="ECO:0000256" key="2">
    <source>
        <dbReference type="ARBA" id="ARBA00008856"/>
    </source>
</evidence>
<keyword evidence="4" id="KW-0343">GTPase activation</keyword>
<dbReference type="OMA" id="SHHLTRW"/>
<name>D2V817_NAEGR</name>
<keyword evidence="5" id="KW-0963">Cytoplasm</keyword>